<feature type="compositionally biased region" description="Acidic residues" evidence="6">
    <location>
        <begin position="332"/>
        <end position="346"/>
    </location>
</feature>
<evidence type="ECO:0000256" key="6">
    <source>
        <dbReference type="SAM" id="MobiDB-lite"/>
    </source>
</evidence>
<dbReference type="PANTHER" id="PTHR47446">
    <property type="entry name" value="RING-TYPE E3 UBIQUITIN TRANSFERASE"/>
    <property type="match status" value="1"/>
</dbReference>
<evidence type="ECO:0000313" key="8">
    <source>
        <dbReference type="EMBL" id="KAK8914281.1"/>
    </source>
</evidence>
<dbReference type="InterPro" id="IPR016024">
    <property type="entry name" value="ARM-type_fold"/>
</dbReference>
<dbReference type="InterPro" id="IPR056514">
    <property type="entry name" value="ARM_LIN_2nd"/>
</dbReference>
<feature type="region of interest" description="Disordered" evidence="6">
    <location>
        <begin position="270"/>
        <end position="289"/>
    </location>
</feature>
<dbReference type="Gene3D" id="3.30.40.10">
    <property type="entry name" value="Zinc/RING finger domain, C3HC4 (zinc finger)"/>
    <property type="match status" value="1"/>
</dbReference>
<dbReference type="InterPro" id="IPR011989">
    <property type="entry name" value="ARM-like"/>
</dbReference>
<proteinExistence type="predicted"/>
<feature type="repeat" description="WD" evidence="5">
    <location>
        <begin position="1091"/>
        <end position="1132"/>
    </location>
</feature>
<sequence>MGVPPSIHSLQLSKILRHSSKMTAVTAGFVLRRATAFLQDALSNVDIRRRALSAARRRLPTPADPDTLYALSILSENLDPSSPETYAAASSVAASAASASGGNHSALSALFLAISCALRRRRTDAARSLFDVFSVDPAAARTDIAPELFEELFLPHLFPAVRWYAERRSRILSSMEDGRQADAMTVLSRMSGGQAVELRGLERTYEGVMDENTRVYAEYLKNLLRSEVGIKPPELIFPSITEAEDHIGETEDAENVGDDIGSTNPMWSEGDQSTEFSAGGINNGQCSYSRAPSLYPQRVSPDLFRKQPSNRNTDYRTNIISDHGQAFSYAEISDESSSEPEPEPDMEERGRKKAISQPKNKYHRQKQASVVLSSSIDIQLVDEDKLLPSSMQPPPKDFVCPITSNLFDDPVTLETGQTYERRAIQEWLERGNMSCPITRQKLYSSKLPKTNYVLKRLIASWREENAYSSATPSVRSPSSETTQPILSKRSPSPTSVITQACDGGAVGDLRLAITTLCTSEVLNEAEMAVVQIERLWRRSSVDPEILPSLSKPAVVNGFMEVLFNSIDEQILRTVLFLLSELALRDKLVVEALTRVDSDVDCLVALFKKGLTEAVVLIYLARPSWERLVEMDMVDALLTVMKRKEDDSSETCLKPKTASILLLQQILASDNKIPSEVVDVLISEGVVGSIIRSLSADSEEERIAAIRIIVRCMEVDGNCRQMIVGKAGFETFLENFTTVDDVERFEIVRFLFELVKLDRRTYNERILHSIKDGGKFSTMHALAVYLQTAVQDQSPIIAGLLLQLDVLVEPRKASIYREEAIDALVSCLRNPDLHNSQLLAAETIASLQGRFSSSGESFTRASLLKRAGLKKGSRTLLGSDQIDYIHDNSEDNSEEEKSADEWERKMAYALVSHEFGLLFEALAEGLKSEQREYFSACLVSASWLTYMLSILPDTGLRGAARVCLLKHFISVLKSAKDTDDKALAMLAINSVMHDPEGMHDLTSHIKDIIKILRELKKSYILANEMLKHLCHGKESCMLEMWNHQLLAQVDCSFHGEVLSITYFRGRIISGHSDGTIKVWSCGDKPLHQIQETREHTKAVTSLAVLQSGKKLFSGSVDKSVRVWSLHDGQINCMEYHDTKDQIHNLNVASNMACFIPQGAGVKVLSWNGGSKILNPNKNVKCLSLVQGKLYCGCTDNSIQEIDLATGTAGTIQIGSKKLLAKANPIHTLQVQDGLLYSASTPLDGAAIKIWNTSNYSQMGSLPSSLEVRCMAISTELIYLGSKIGAVEIWSKDKLTKVGTLQTGGNCRIRCMTIISDELLVIGTTDGKILAWGLS</sequence>
<evidence type="ECO:0000259" key="7">
    <source>
        <dbReference type="PROSITE" id="PS51698"/>
    </source>
</evidence>
<comment type="catalytic activity">
    <reaction evidence="1">
        <text>S-ubiquitinyl-[E2 ubiquitin-conjugating enzyme]-L-cysteine + [acceptor protein]-L-lysine = [E2 ubiquitin-conjugating enzyme]-L-cysteine + N(6)-ubiquitinyl-[acceptor protein]-L-lysine.</text>
        <dbReference type="EC" id="2.3.2.27"/>
    </reaction>
</comment>
<dbReference type="Pfam" id="PF04564">
    <property type="entry name" value="U-box"/>
    <property type="match status" value="1"/>
</dbReference>
<keyword evidence="4" id="KW-0808">Transferase</keyword>
<dbReference type="GO" id="GO:0061630">
    <property type="term" value="F:ubiquitin protein ligase activity"/>
    <property type="evidence" value="ECO:0007669"/>
    <property type="project" value="UniProtKB-EC"/>
</dbReference>
<dbReference type="CDD" id="cd16664">
    <property type="entry name" value="RING-Ubox_PUB"/>
    <property type="match status" value="1"/>
</dbReference>
<comment type="caution">
    <text evidence="8">The sequence shown here is derived from an EMBL/GenBank/DDBJ whole genome shotgun (WGS) entry which is preliminary data.</text>
</comment>
<evidence type="ECO:0000256" key="2">
    <source>
        <dbReference type="ARBA" id="ARBA00004906"/>
    </source>
</evidence>
<dbReference type="InterPro" id="IPR001680">
    <property type="entry name" value="WD40_rpt"/>
</dbReference>
<keyword evidence="5" id="KW-0853">WD repeat</keyword>
<dbReference type="Gene3D" id="1.25.10.10">
    <property type="entry name" value="Leucine-rich Repeat Variant"/>
    <property type="match status" value="1"/>
</dbReference>
<dbReference type="EC" id="2.3.2.27" evidence="3"/>
<dbReference type="InterPro" id="IPR052858">
    <property type="entry name" value="E3_ubiquitin-ligase_LIN"/>
</dbReference>
<dbReference type="PROSITE" id="PS50082">
    <property type="entry name" value="WD_REPEATS_2"/>
    <property type="match status" value="1"/>
</dbReference>
<dbReference type="InterPro" id="IPR036322">
    <property type="entry name" value="WD40_repeat_dom_sf"/>
</dbReference>
<dbReference type="InterPro" id="IPR013083">
    <property type="entry name" value="Znf_RING/FYVE/PHD"/>
</dbReference>
<dbReference type="GO" id="GO:0016567">
    <property type="term" value="P:protein ubiquitination"/>
    <property type="evidence" value="ECO:0007669"/>
    <property type="project" value="InterPro"/>
</dbReference>
<feature type="domain" description="U-box" evidence="7">
    <location>
        <begin position="393"/>
        <end position="468"/>
    </location>
</feature>
<dbReference type="Pfam" id="PF23628">
    <property type="entry name" value="ARM_LIN_C"/>
    <property type="match status" value="1"/>
</dbReference>
<dbReference type="PROSITE" id="PS51698">
    <property type="entry name" value="U_BOX"/>
    <property type="match status" value="1"/>
</dbReference>
<dbReference type="EMBL" id="JBBWWQ010000021">
    <property type="protein sequence ID" value="KAK8914281.1"/>
    <property type="molecule type" value="Genomic_DNA"/>
</dbReference>
<dbReference type="Pfam" id="PF23568">
    <property type="entry name" value="ARM_LIN"/>
    <property type="match status" value="1"/>
</dbReference>
<dbReference type="InterPro" id="IPR015943">
    <property type="entry name" value="WD40/YVTN_repeat-like_dom_sf"/>
</dbReference>
<dbReference type="SUPFAM" id="SSF50978">
    <property type="entry name" value="WD40 repeat-like"/>
    <property type="match status" value="1"/>
</dbReference>
<feature type="compositionally biased region" description="Polar residues" evidence="6">
    <location>
        <begin position="480"/>
        <end position="494"/>
    </location>
</feature>
<keyword evidence="9" id="KW-1185">Reference proteome</keyword>
<evidence type="ECO:0000256" key="1">
    <source>
        <dbReference type="ARBA" id="ARBA00000900"/>
    </source>
</evidence>
<dbReference type="Pfam" id="PF23654">
    <property type="entry name" value="ARM_LIN_2nd"/>
    <property type="match status" value="1"/>
</dbReference>
<accession>A0AAP0ATK8</accession>
<protein>
    <recommendedName>
        <fullName evidence="3">RING-type E3 ubiquitin transferase</fullName>
        <ecNumber evidence="3">2.3.2.27</ecNumber>
    </recommendedName>
</protein>
<evidence type="ECO:0000256" key="3">
    <source>
        <dbReference type="ARBA" id="ARBA00012483"/>
    </source>
</evidence>
<comment type="pathway">
    <text evidence="2">Protein modification; protein ubiquitination.</text>
</comment>
<name>A0AAP0ATK8_9ASPA</name>
<dbReference type="SMART" id="SM00320">
    <property type="entry name" value="WD40"/>
    <property type="match status" value="4"/>
</dbReference>
<feature type="region of interest" description="Disordered" evidence="6">
    <location>
        <begin position="469"/>
        <end position="494"/>
    </location>
</feature>
<dbReference type="InterPro" id="IPR003613">
    <property type="entry name" value="Ubox_domain"/>
</dbReference>
<evidence type="ECO:0000256" key="4">
    <source>
        <dbReference type="ARBA" id="ARBA00022679"/>
    </source>
</evidence>
<dbReference type="InterPro" id="IPR056512">
    <property type="entry name" value="LIN_N"/>
</dbReference>
<organism evidence="8 9">
    <name type="scientific">Platanthera zijinensis</name>
    <dbReference type="NCBI Taxonomy" id="2320716"/>
    <lineage>
        <taxon>Eukaryota</taxon>
        <taxon>Viridiplantae</taxon>
        <taxon>Streptophyta</taxon>
        <taxon>Embryophyta</taxon>
        <taxon>Tracheophyta</taxon>
        <taxon>Spermatophyta</taxon>
        <taxon>Magnoliopsida</taxon>
        <taxon>Liliopsida</taxon>
        <taxon>Asparagales</taxon>
        <taxon>Orchidaceae</taxon>
        <taxon>Orchidoideae</taxon>
        <taxon>Orchideae</taxon>
        <taxon>Orchidinae</taxon>
        <taxon>Platanthera</taxon>
    </lineage>
</organism>
<evidence type="ECO:0000313" key="9">
    <source>
        <dbReference type="Proteomes" id="UP001418222"/>
    </source>
</evidence>
<reference evidence="8 9" key="1">
    <citation type="journal article" date="2022" name="Nat. Plants">
        <title>Genomes of leafy and leafless Platanthera orchids illuminate the evolution of mycoheterotrophy.</title>
        <authorList>
            <person name="Li M.H."/>
            <person name="Liu K.W."/>
            <person name="Li Z."/>
            <person name="Lu H.C."/>
            <person name="Ye Q.L."/>
            <person name="Zhang D."/>
            <person name="Wang J.Y."/>
            <person name="Li Y.F."/>
            <person name="Zhong Z.M."/>
            <person name="Liu X."/>
            <person name="Yu X."/>
            <person name="Liu D.K."/>
            <person name="Tu X.D."/>
            <person name="Liu B."/>
            <person name="Hao Y."/>
            <person name="Liao X.Y."/>
            <person name="Jiang Y.T."/>
            <person name="Sun W.H."/>
            <person name="Chen J."/>
            <person name="Chen Y.Q."/>
            <person name="Ai Y."/>
            <person name="Zhai J.W."/>
            <person name="Wu S.S."/>
            <person name="Zhou Z."/>
            <person name="Hsiao Y.Y."/>
            <person name="Wu W.L."/>
            <person name="Chen Y.Y."/>
            <person name="Lin Y.F."/>
            <person name="Hsu J.L."/>
            <person name="Li C.Y."/>
            <person name="Wang Z.W."/>
            <person name="Zhao X."/>
            <person name="Zhong W.Y."/>
            <person name="Ma X.K."/>
            <person name="Ma L."/>
            <person name="Huang J."/>
            <person name="Chen G.Z."/>
            <person name="Huang M.Z."/>
            <person name="Huang L."/>
            <person name="Peng D.H."/>
            <person name="Luo Y.B."/>
            <person name="Zou S.Q."/>
            <person name="Chen S.P."/>
            <person name="Lan S."/>
            <person name="Tsai W.C."/>
            <person name="Van de Peer Y."/>
            <person name="Liu Z.J."/>
        </authorList>
    </citation>
    <scope>NUCLEOTIDE SEQUENCE [LARGE SCALE GENOMIC DNA]</scope>
    <source>
        <strain evidence="8">Lor287</strain>
    </source>
</reference>
<dbReference type="Pfam" id="PF00400">
    <property type="entry name" value="WD40"/>
    <property type="match status" value="2"/>
</dbReference>
<feature type="region of interest" description="Disordered" evidence="6">
    <location>
        <begin position="330"/>
        <end position="366"/>
    </location>
</feature>
<dbReference type="PROSITE" id="PS50294">
    <property type="entry name" value="WD_REPEATS_REGION"/>
    <property type="match status" value="1"/>
</dbReference>
<dbReference type="SUPFAM" id="SSF48371">
    <property type="entry name" value="ARM repeat"/>
    <property type="match status" value="1"/>
</dbReference>
<dbReference type="SUPFAM" id="SSF57850">
    <property type="entry name" value="RING/U-box"/>
    <property type="match status" value="1"/>
</dbReference>
<dbReference type="InterPro" id="IPR045210">
    <property type="entry name" value="RING-Ubox_PUB"/>
</dbReference>
<feature type="compositionally biased region" description="Low complexity" evidence="6">
    <location>
        <begin position="469"/>
        <end position="479"/>
    </location>
</feature>
<dbReference type="SMART" id="SM00504">
    <property type="entry name" value="Ubox"/>
    <property type="match status" value="1"/>
</dbReference>
<dbReference type="Gene3D" id="2.130.10.10">
    <property type="entry name" value="YVTN repeat-like/Quinoprotein amine dehydrogenase"/>
    <property type="match status" value="2"/>
</dbReference>
<gene>
    <name evidence="8" type="primary">LIN</name>
    <name evidence="8" type="ORF">KSP39_PZI024338</name>
</gene>
<evidence type="ECO:0000256" key="5">
    <source>
        <dbReference type="PROSITE-ProRule" id="PRU00221"/>
    </source>
</evidence>
<dbReference type="InterPro" id="IPR055566">
    <property type="entry name" value="ARM_LIN"/>
</dbReference>
<dbReference type="Proteomes" id="UP001418222">
    <property type="component" value="Unassembled WGS sequence"/>
</dbReference>
<dbReference type="PANTHER" id="PTHR47446:SF2">
    <property type="entry name" value="RING-TYPE E3 UBIQUITIN TRANSFERASE"/>
    <property type="match status" value="1"/>
</dbReference>